<evidence type="ECO:0000256" key="6">
    <source>
        <dbReference type="RuleBase" id="RU371123"/>
    </source>
</evidence>
<dbReference type="InterPro" id="IPR036774">
    <property type="entry name" value="ERV/ALR_sulphydryl_oxid_sf"/>
</dbReference>
<evidence type="ECO:0000313" key="10">
    <source>
        <dbReference type="Proteomes" id="UP001378960"/>
    </source>
</evidence>
<evidence type="ECO:0000256" key="3">
    <source>
        <dbReference type="ARBA" id="ARBA00022827"/>
    </source>
</evidence>
<dbReference type="GO" id="GO:0005739">
    <property type="term" value="C:mitochondrion"/>
    <property type="evidence" value="ECO:0007669"/>
    <property type="project" value="TreeGrafter"/>
</dbReference>
<dbReference type="AlphaFoldDB" id="A0AAV5QZ43"/>
<keyword evidence="6" id="KW-0812">Transmembrane</keyword>
<keyword evidence="4 6" id="KW-0560">Oxidoreductase</keyword>
<dbReference type="PANTHER" id="PTHR12645:SF1">
    <property type="entry name" value="FAD-LINKED SULFHYDRYL OXIDASE ERV2"/>
    <property type="match status" value="1"/>
</dbReference>
<evidence type="ECO:0000256" key="4">
    <source>
        <dbReference type="ARBA" id="ARBA00023002"/>
    </source>
</evidence>
<dbReference type="EMBL" id="BTGB01000001">
    <property type="protein sequence ID" value="GMM43706.1"/>
    <property type="molecule type" value="Genomic_DNA"/>
</dbReference>
<feature type="region of interest" description="Disordered" evidence="7">
    <location>
        <begin position="178"/>
        <end position="215"/>
    </location>
</feature>
<dbReference type="PROSITE" id="PS51324">
    <property type="entry name" value="ERV_ALR"/>
    <property type="match status" value="1"/>
</dbReference>
<proteinExistence type="predicted"/>
<keyword evidence="5" id="KW-1015">Disulfide bond</keyword>
<evidence type="ECO:0000256" key="1">
    <source>
        <dbReference type="ARBA" id="ARBA00001974"/>
    </source>
</evidence>
<comment type="caution">
    <text evidence="9">The sequence shown here is derived from an EMBL/GenBank/DDBJ whole genome shotgun (WGS) entry which is preliminary data.</text>
</comment>
<reference evidence="9 10" key="1">
    <citation type="journal article" date="2023" name="Elife">
        <title>Identification of key yeast species and microbe-microbe interactions impacting larval growth of Drosophila in the wild.</title>
        <authorList>
            <person name="Mure A."/>
            <person name="Sugiura Y."/>
            <person name="Maeda R."/>
            <person name="Honda K."/>
            <person name="Sakurai N."/>
            <person name="Takahashi Y."/>
            <person name="Watada M."/>
            <person name="Katoh T."/>
            <person name="Gotoh A."/>
            <person name="Gotoh Y."/>
            <person name="Taniguchi I."/>
            <person name="Nakamura K."/>
            <person name="Hayashi T."/>
            <person name="Katayama T."/>
            <person name="Uemura T."/>
            <person name="Hattori Y."/>
        </authorList>
    </citation>
    <scope>NUCLEOTIDE SEQUENCE [LARGE SCALE GENOMIC DNA]</scope>
    <source>
        <strain evidence="9 10">PK-24</strain>
    </source>
</reference>
<dbReference type="SUPFAM" id="SSF69000">
    <property type="entry name" value="FAD-dependent thiol oxidase"/>
    <property type="match status" value="1"/>
</dbReference>
<dbReference type="GO" id="GO:0050660">
    <property type="term" value="F:flavin adenine dinucleotide binding"/>
    <property type="evidence" value="ECO:0007669"/>
    <property type="project" value="TreeGrafter"/>
</dbReference>
<protein>
    <recommendedName>
        <fullName evidence="6">Sulfhydryl oxidase</fullName>
        <ecNumber evidence="6">1.8.3.2</ecNumber>
    </recommendedName>
</protein>
<keyword evidence="6" id="KW-0472">Membrane</keyword>
<dbReference type="GO" id="GO:0016971">
    <property type="term" value="F:flavin-dependent sulfhydryl oxidase activity"/>
    <property type="evidence" value="ECO:0007669"/>
    <property type="project" value="InterPro"/>
</dbReference>
<keyword evidence="3 6" id="KW-0274">FAD</keyword>
<evidence type="ECO:0000256" key="2">
    <source>
        <dbReference type="ARBA" id="ARBA00022630"/>
    </source>
</evidence>
<dbReference type="Gene3D" id="1.20.120.310">
    <property type="entry name" value="ERV/ALR sulfhydryl oxidase domain"/>
    <property type="match status" value="1"/>
</dbReference>
<name>A0AAV5QZ43_PICKL</name>
<comment type="catalytic activity">
    <reaction evidence="6">
        <text>2 R'C(R)SH + O2 = R'C(R)S-S(R)CR' + H2O2</text>
        <dbReference type="Rhea" id="RHEA:17357"/>
        <dbReference type="ChEBI" id="CHEBI:15379"/>
        <dbReference type="ChEBI" id="CHEBI:16240"/>
        <dbReference type="ChEBI" id="CHEBI:16520"/>
        <dbReference type="ChEBI" id="CHEBI:17412"/>
        <dbReference type="EC" id="1.8.3.2"/>
    </reaction>
</comment>
<comment type="cofactor">
    <cofactor evidence="1 6">
        <name>FAD</name>
        <dbReference type="ChEBI" id="CHEBI:57692"/>
    </cofactor>
</comment>
<dbReference type="PANTHER" id="PTHR12645">
    <property type="entry name" value="ALR/ERV"/>
    <property type="match status" value="1"/>
</dbReference>
<keyword evidence="10" id="KW-1185">Reference proteome</keyword>
<dbReference type="FunFam" id="1.20.120.310:FF:000002">
    <property type="entry name" value="Sulfhydryl oxidase"/>
    <property type="match status" value="1"/>
</dbReference>
<dbReference type="InterPro" id="IPR039799">
    <property type="entry name" value="ALR/ERV"/>
</dbReference>
<dbReference type="InterPro" id="IPR017905">
    <property type="entry name" value="ERV/ALR_sulphydryl_oxidase"/>
</dbReference>
<evidence type="ECO:0000256" key="5">
    <source>
        <dbReference type="ARBA" id="ARBA00023157"/>
    </source>
</evidence>
<dbReference type="Pfam" id="PF04777">
    <property type="entry name" value="Evr1_Alr"/>
    <property type="match status" value="1"/>
</dbReference>
<keyword evidence="2 6" id="KW-0285">Flavoprotein</keyword>
<evidence type="ECO:0000259" key="8">
    <source>
        <dbReference type="PROSITE" id="PS51324"/>
    </source>
</evidence>
<feature type="compositionally biased region" description="Acidic residues" evidence="7">
    <location>
        <begin position="178"/>
        <end position="188"/>
    </location>
</feature>
<feature type="compositionally biased region" description="Low complexity" evidence="7">
    <location>
        <begin position="189"/>
        <end position="200"/>
    </location>
</feature>
<sequence>MKKGIRHIIPIIGILIMIIIFISQFQNSNKTIEEMNKINDITKERGKSRDKLKLKSTSKSTTDISFMPKMPSEEARAELGKSSWRLLHTMLSRFPDNPTLEQEEDLREFIRLFSILYPCGECGEHFREMLKKYPIQTSNRKSASMWGCSVHNIVNKRLGKEIYDCSTILEDYDCGCGGEEDEEEEEVVDSNSNTSSNTNEALRNLEIELGNKMGG</sequence>
<feature type="domain" description="ERV/ALR sulfhydryl oxidase" evidence="8">
    <location>
        <begin position="72"/>
        <end position="172"/>
    </location>
</feature>
<accession>A0AAV5QZ43</accession>
<organism evidence="9 10">
    <name type="scientific">Pichia kluyveri</name>
    <name type="common">Yeast</name>
    <dbReference type="NCBI Taxonomy" id="36015"/>
    <lineage>
        <taxon>Eukaryota</taxon>
        <taxon>Fungi</taxon>
        <taxon>Dikarya</taxon>
        <taxon>Ascomycota</taxon>
        <taxon>Saccharomycotina</taxon>
        <taxon>Pichiomycetes</taxon>
        <taxon>Pichiales</taxon>
        <taxon>Pichiaceae</taxon>
        <taxon>Pichia</taxon>
    </lineage>
</organism>
<feature type="transmembrane region" description="Helical" evidence="6">
    <location>
        <begin position="7"/>
        <end position="25"/>
    </location>
</feature>
<keyword evidence="6" id="KW-1133">Transmembrane helix</keyword>
<gene>
    <name evidence="9" type="ORF">DAPK24_002810</name>
</gene>
<evidence type="ECO:0000313" key="9">
    <source>
        <dbReference type="EMBL" id="GMM43706.1"/>
    </source>
</evidence>
<evidence type="ECO:0000256" key="7">
    <source>
        <dbReference type="SAM" id="MobiDB-lite"/>
    </source>
</evidence>
<dbReference type="EC" id="1.8.3.2" evidence="6"/>
<dbReference type="Proteomes" id="UP001378960">
    <property type="component" value="Unassembled WGS sequence"/>
</dbReference>